<organism evidence="1 2">
    <name type="scientific">Microcystis aeruginosa NIES-4285</name>
    <dbReference type="NCBI Taxonomy" id="2497681"/>
    <lineage>
        <taxon>Bacteria</taxon>
        <taxon>Bacillati</taxon>
        <taxon>Cyanobacteriota</taxon>
        <taxon>Cyanophyceae</taxon>
        <taxon>Oscillatoriophycideae</taxon>
        <taxon>Chroococcales</taxon>
        <taxon>Microcystaceae</taxon>
        <taxon>Microcystis</taxon>
    </lineage>
</organism>
<protein>
    <submittedName>
        <fullName evidence="1">Uncharacterized protein</fullName>
    </submittedName>
</protein>
<dbReference type="EMBL" id="BIFY01000010">
    <property type="protein sequence ID" value="GCE59054.1"/>
    <property type="molecule type" value="Genomic_DNA"/>
</dbReference>
<reference evidence="2" key="1">
    <citation type="submission" date="2018-12" db="EMBL/GenBank/DDBJ databases">
        <title>Genome sequence of Microcystis aeruginosa NIES-4285.</title>
        <authorList>
            <person name="Tanabe Y."/>
        </authorList>
    </citation>
    <scope>NUCLEOTIDE SEQUENCE [LARGE SCALE GENOMIC DNA]</scope>
    <source>
        <strain evidence="2">NIES-4285</strain>
    </source>
</reference>
<name>A0A402DA63_MICAE</name>
<proteinExistence type="predicted"/>
<dbReference type="Proteomes" id="UP000289660">
    <property type="component" value="Unassembled WGS sequence"/>
</dbReference>
<evidence type="ECO:0000313" key="2">
    <source>
        <dbReference type="Proteomes" id="UP000289660"/>
    </source>
</evidence>
<evidence type="ECO:0000313" key="1">
    <source>
        <dbReference type="EMBL" id="GCE59054.1"/>
    </source>
</evidence>
<gene>
    <name evidence="1" type="ORF">MiAbB_00966</name>
</gene>
<dbReference type="AlphaFoldDB" id="A0A402DA63"/>
<accession>A0A402DA63</accession>
<sequence>MGQLRVRNVGYKQEDFMLTIVIIQAAIFPIS</sequence>
<comment type="caution">
    <text evidence="1">The sequence shown here is derived from an EMBL/GenBank/DDBJ whole genome shotgun (WGS) entry which is preliminary data.</text>
</comment>